<dbReference type="PANTHER" id="PTHR10746">
    <property type="entry name" value="50S RIBOSOMAL PROTEIN L4"/>
    <property type="match status" value="1"/>
</dbReference>
<dbReference type="SUPFAM" id="SSF52166">
    <property type="entry name" value="Ribosomal protein L4"/>
    <property type="match status" value="1"/>
</dbReference>
<dbReference type="AlphaFoldDB" id="A0A7S1S788"/>
<feature type="region of interest" description="Disordered" evidence="5">
    <location>
        <begin position="35"/>
        <end position="55"/>
    </location>
</feature>
<evidence type="ECO:0000256" key="4">
    <source>
        <dbReference type="ARBA" id="ARBA00040565"/>
    </source>
</evidence>
<gene>
    <name evidence="6" type="ORF">ACAT0790_LOCUS63415</name>
</gene>
<dbReference type="GO" id="GO:0005840">
    <property type="term" value="C:ribosome"/>
    <property type="evidence" value="ECO:0007669"/>
    <property type="project" value="UniProtKB-KW"/>
</dbReference>
<dbReference type="GO" id="GO:0006412">
    <property type="term" value="P:translation"/>
    <property type="evidence" value="ECO:0007669"/>
    <property type="project" value="InterPro"/>
</dbReference>
<dbReference type="Gene3D" id="3.40.1370.10">
    <property type="match status" value="1"/>
</dbReference>
<sequence>MRRVAALTELVSRRLPCSRLQARCFAAAADGEQHATSSSASSPSPPPALRTTATIHDPPRVVQPGEHADIATVIRNWWAFPVVGFNSILQMPVHKLEAFPPDDPEPVGEVVVPNSIFGLPIKKDLVHRVYWYHRRCLAGYQDTMQLMKWEWPGSNKKYRTQKRSGKGRMSRRKAPGKWDGCHGNALRPKDWANITVPKRAIWLGVKTMLSVKFAQDSIKVVDSFNLQTHKTKHLVSHLRRILGRRCKSAMLIHEGHLDINDNCRWASAHIPSVCRENVEGISVYNLLKYHQVVITEAALAKLIKEIQTYPARRGWGSRCATPDGKPAPIPDKVPGWNKVWVEKKERLRNAEFRAREYFRESHKWKWSSETKGPLKIPRDDPLAGFRVKDFLLQPEKPLWEKLESLYVDDEPLEEEPEQEEFDELIDSMDGNIQQGEARMSEFIEDKSEISEKSLADLAGTPVTAGRRRRSAGRR</sequence>
<comment type="similarity">
    <text evidence="1">Belongs to the universal ribosomal protein uL4 family.</text>
</comment>
<dbReference type="GO" id="GO:0003735">
    <property type="term" value="F:structural constituent of ribosome"/>
    <property type="evidence" value="ECO:0007669"/>
    <property type="project" value="InterPro"/>
</dbReference>
<evidence type="ECO:0000256" key="5">
    <source>
        <dbReference type="SAM" id="MobiDB-lite"/>
    </source>
</evidence>
<accession>A0A7S1S788</accession>
<feature type="compositionally biased region" description="Basic residues" evidence="5">
    <location>
        <begin position="465"/>
        <end position="474"/>
    </location>
</feature>
<feature type="region of interest" description="Disordered" evidence="5">
    <location>
        <begin position="450"/>
        <end position="474"/>
    </location>
</feature>
<protein>
    <recommendedName>
        <fullName evidence="4">Large ribosomal subunit protein uL4m</fullName>
    </recommendedName>
</protein>
<evidence type="ECO:0000256" key="3">
    <source>
        <dbReference type="ARBA" id="ARBA00023274"/>
    </source>
</evidence>
<evidence type="ECO:0000256" key="1">
    <source>
        <dbReference type="ARBA" id="ARBA00010528"/>
    </source>
</evidence>
<evidence type="ECO:0000313" key="6">
    <source>
        <dbReference type="EMBL" id="CAD9186641.1"/>
    </source>
</evidence>
<feature type="compositionally biased region" description="Basic residues" evidence="5">
    <location>
        <begin position="157"/>
        <end position="175"/>
    </location>
</feature>
<proteinExistence type="inferred from homology"/>
<evidence type="ECO:0000256" key="2">
    <source>
        <dbReference type="ARBA" id="ARBA00022980"/>
    </source>
</evidence>
<feature type="region of interest" description="Disordered" evidence="5">
    <location>
        <begin position="157"/>
        <end position="179"/>
    </location>
</feature>
<dbReference type="PANTHER" id="PTHR10746:SF6">
    <property type="entry name" value="LARGE RIBOSOMAL SUBUNIT PROTEIN UL4M"/>
    <property type="match status" value="1"/>
</dbReference>
<dbReference type="InterPro" id="IPR023574">
    <property type="entry name" value="Ribosomal_uL4_dom_sf"/>
</dbReference>
<dbReference type="GO" id="GO:1990904">
    <property type="term" value="C:ribonucleoprotein complex"/>
    <property type="evidence" value="ECO:0007669"/>
    <property type="project" value="UniProtKB-KW"/>
</dbReference>
<organism evidence="6">
    <name type="scientific">Alexandrium catenella</name>
    <name type="common">Red tide dinoflagellate</name>
    <name type="synonym">Gonyaulax catenella</name>
    <dbReference type="NCBI Taxonomy" id="2925"/>
    <lineage>
        <taxon>Eukaryota</taxon>
        <taxon>Sar</taxon>
        <taxon>Alveolata</taxon>
        <taxon>Dinophyceae</taxon>
        <taxon>Gonyaulacales</taxon>
        <taxon>Pyrocystaceae</taxon>
        <taxon>Alexandrium</taxon>
    </lineage>
</organism>
<dbReference type="Pfam" id="PF00573">
    <property type="entry name" value="Ribosomal_L4"/>
    <property type="match status" value="1"/>
</dbReference>
<keyword evidence="3" id="KW-0687">Ribonucleoprotein</keyword>
<dbReference type="EMBL" id="HBGE01106285">
    <property type="protein sequence ID" value="CAD9186641.1"/>
    <property type="molecule type" value="Transcribed_RNA"/>
</dbReference>
<name>A0A7S1S788_ALECA</name>
<reference evidence="6" key="1">
    <citation type="submission" date="2021-01" db="EMBL/GenBank/DDBJ databases">
        <authorList>
            <person name="Corre E."/>
            <person name="Pelletier E."/>
            <person name="Niang G."/>
            <person name="Scheremetjew M."/>
            <person name="Finn R."/>
            <person name="Kale V."/>
            <person name="Holt S."/>
            <person name="Cochrane G."/>
            <person name="Meng A."/>
            <person name="Brown T."/>
            <person name="Cohen L."/>
        </authorList>
    </citation>
    <scope>NUCLEOTIDE SEQUENCE</scope>
    <source>
        <strain evidence="6">OF101</strain>
    </source>
</reference>
<keyword evidence="2" id="KW-0689">Ribosomal protein</keyword>
<dbReference type="InterPro" id="IPR013005">
    <property type="entry name" value="Ribosomal_uL4-like"/>
</dbReference>
<dbReference type="InterPro" id="IPR002136">
    <property type="entry name" value="Ribosomal_uL4"/>
</dbReference>